<proteinExistence type="predicted"/>
<gene>
    <name evidence="1" type="ORF">LITE_LOCUS37030</name>
</gene>
<dbReference type="EMBL" id="CAMGYJ010000008">
    <property type="protein sequence ID" value="CAI0466435.1"/>
    <property type="molecule type" value="Genomic_DNA"/>
</dbReference>
<dbReference type="Proteomes" id="UP001154282">
    <property type="component" value="Unassembled WGS sequence"/>
</dbReference>
<reference evidence="1" key="1">
    <citation type="submission" date="2022-08" db="EMBL/GenBank/DDBJ databases">
        <authorList>
            <person name="Gutierrez-Valencia J."/>
        </authorList>
    </citation>
    <scope>NUCLEOTIDE SEQUENCE</scope>
</reference>
<organism evidence="1 2">
    <name type="scientific">Linum tenue</name>
    <dbReference type="NCBI Taxonomy" id="586396"/>
    <lineage>
        <taxon>Eukaryota</taxon>
        <taxon>Viridiplantae</taxon>
        <taxon>Streptophyta</taxon>
        <taxon>Embryophyta</taxon>
        <taxon>Tracheophyta</taxon>
        <taxon>Spermatophyta</taxon>
        <taxon>Magnoliopsida</taxon>
        <taxon>eudicotyledons</taxon>
        <taxon>Gunneridae</taxon>
        <taxon>Pentapetalae</taxon>
        <taxon>rosids</taxon>
        <taxon>fabids</taxon>
        <taxon>Malpighiales</taxon>
        <taxon>Linaceae</taxon>
        <taxon>Linum</taxon>
    </lineage>
</organism>
<protein>
    <submittedName>
        <fullName evidence="1">Uncharacterized protein</fullName>
    </submittedName>
</protein>
<accession>A0AAV0P657</accession>
<keyword evidence="2" id="KW-1185">Reference proteome</keyword>
<sequence>MVYFLHCGSVEGYATTNPGLQARSPDKILKYASCRMTFNI</sequence>
<name>A0AAV0P657_9ROSI</name>
<dbReference type="AlphaFoldDB" id="A0AAV0P657"/>
<evidence type="ECO:0000313" key="2">
    <source>
        <dbReference type="Proteomes" id="UP001154282"/>
    </source>
</evidence>
<comment type="caution">
    <text evidence="1">The sequence shown here is derived from an EMBL/GenBank/DDBJ whole genome shotgun (WGS) entry which is preliminary data.</text>
</comment>
<evidence type="ECO:0000313" key="1">
    <source>
        <dbReference type="EMBL" id="CAI0466435.1"/>
    </source>
</evidence>